<dbReference type="InterPro" id="IPR016187">
    <property type="entry name" value="CTDL_fold"/>
</dbReference>
<dbReference type="PANTHER" id="PTHR31024:SF13">
    <property type="entry name" value="C-TYPE LECTIN DOMAIN-CONTAINING PROTEIN 160"/>
    <property type="match status" value="1"/>
</dbReference>
<dbReference type="Gene3D" id="3.40.50.410">
    <property type="entry name" value="von Willebrand factor, type A domain"/>
    <property type="match status" value="1"/>
</dbReference>
<feature type="chain" id="PRO_5009312302" evidence="1">
    <location>
        <begin position="19"/>
        <end position="375"/>
    </location>
</feature>
<proteinExistence type="predicted"/>
<dbReference type="SUPFAM" id="SSF56436">
    <property type="entry name" value="C-type lectin-like"/>
    <property type="match status" value="1"/>
</dbReference>
<dbReference type="WBParaSite" id="L893_g17416.t1">
    <property type="protein sequence ID" value="L893_g17416.t1"/>
    <property type="gene ID" value="L893_g17416"/>
</dbReference>
<dbReference type="SMART" id="SM00327">
    <property type="entry name" value="VWA"/>
    <property type="match status" value="1"/>
</dbReference>
<dbReference type="CDD" id="cd00037">
    <property type="entry name" value="CLECT"/>
    <property type="match status" value="1"/>
</dbReference>
<evidence type="ECO:0000256" key="1">
    <source>
        <dbReference type="SAM" id="SignalP"/>
    </source>
</evidence>
<dbReference type="GO" id="GO:0045087">
    <property type="term" value="P:innate immune response"/>
    <property type="evidence" value="ECO:0007669"/>
    <property type="project" value="TreeGrafter"/>
</dbReference>
<dbReference type="PANTHER" id="PTHR31024">
    <property type="entry name" value="C-TYPE LECTIN"/>
    <property type="match status" value="1"/>
</dbReference>
<evidence type="ECO:0000313" key="4">
    <source>
        <dbReference type="WBParaSite" id="L893_g17416.t1"/>
    </source>
</evidence>
<dbReference type="InterPro" id="IPR002035">
    <property type="entry name" value="VWF_A"/>
</dbReference>
<evidence type="ECO:0000259" key="2">
    <source>
        <dbReference type="PROSITE" id="PS50234"/>
    </source>
</evidence>
<dbReference type="InterPro" id="IPR016186">
    <property type="entry name" value="C-type_lectin-like/link_sf"/>
</dbReference>
<accession>A0A1I7YKQ8</accession>
<name>A0A1I7YKQ8_9BILA</name>
<sequence>MWALHFLVLLSSIFSAVAENCAPGPKVNNFNCDCSWKGVWLDVALLIDNSNSMTIFGLNQIKAHLATMVGFMNISDSSRTSHFTVISYSHTPTVVQEINQPQSAALLTKSIVDMSYSGSGDLHLGQAMKVAAEELGKSKRANAKKVVIIYGTALSQQDSAFVTTKQLQEDGTVVITVAFLQENEGPLAKRLGQIASPGMDFTSSDPGLFDELKGALCDVNCYCPFGWVQFHNDTKPLGQCFRYTNLEANWWASKRSCEERGGYLMAHLDNDYLDQVKTYLQKHGQDPNDFYKLHVGLRYDNFYETYLWDGGFGLLSPEFPSAWCPGFPNIAHGRSVLSVMSKNGDGYCWLNENEVKIAGRYICQRRACDAGKYCP</sequence>
<dbReference type="InterPro" id="IPR036465">
    <property type="entry name" value="vWFA_dom_sf"/>
</dbReference>
<dbReference type="InterPro" id="IPR001304">
    <property type="entry name" value="C-type_lectin-like"/>
</dbReference>
<dbReference type="Pfam" id="PF00092">
    <property type="entry name" value="VWA"/>
    <property type="match status" value="1"/>
</dbReference>
<dbReference type="PROSITE" id="PS50234">
    <property type="entry name" value="VWFA"/>
    <property type="match status" value="1"/>
</dbReference>
<keyword evidence="3" id="KW-1185">Reference proteome</keyword>
<reference evidence="4" key="1">
    <citation type="submission" date="2016-11" db="UniProtKB">
        <authorList>
            <consortium name="WormBaseParasite"/>
        </authorList>
    </citation>
    <scope>IDENTIFICATION</scope>
</reference>
<feature type="domain" description="VWFA" evidence="2">
    <location>
        <begin position="42"/>
        <end position="216"/>
    </location>
</feature>
<feature type="signal peptide" evidence="1">
    <location>
        <begin position="1"/>
        <end position="18"/>
    </location>
</feature>
<keyword evidence="1" id="KW-0732">Signal</keyword>
<dbReference type="AlphaFoldDB" id="A0A1I7YKQ8"/>
<dbReference type="SUPFAM" id="SSF53300">
    <property type="entry name" value="vWA-like"/>
    <property type="match status" value="1"/>
</dbReference>
<dbReference type="SMART" id="SM00034">
    <property type="entry name" value="CLECT"/>
    <property type="match status" value="1"/>
</dbReference>
<evidence type="ECO:0000313" key="3">
    <source>
        <dbReference type="Proteomes" id="UP000095287"/>
    </source>
</evidence>
<dbReference type="Proteomes" id="UP000095287">
    <property type="component" value="Unplaced"/>
</dbReference>
<dbReference type="Gene3D" id="3.10.100.10">
    <property type="entry name" value="Mannose-Binding Protein A, subunit A"/>
    <property type="match status" value="1"/>
</dbReference>
<organism evidence="3 4">
    <name type="scientific">Steinernema glaseri</name>
    <dbReference type="NCBI Taxonomy" id="37863"/>
    <lineage>
        <taxon>Eukaryota</taxon>
        <taxon>Metazoa</taxon>
        <taxon>Ecdysozoa</taxon>
        <taxon>Nematoda</taxon>
        <taxon>Chromadorea</taxon>
        <taxon>Rhabditida</taxon>
        <taxon>Tylenchina</taxon>
        <taxon>Panagrolaimomorpha</taxon>
        <taxon>Strongyloidoidea</taxon>
        <taxon>Steinernematidae</taxon>
        <taxon>Steinernema</taxon>
    </lineage>
</organism>
<protein>
    <submittedName>
        <fullName evidence="4">VWFA domain-containing protein</fullName>
    </submittedName>
</protein>